<accession>A0A9N9NY76</accession>
<reference evidence="1" key="1">
    <citation type="submission" date="2021-06" db="EMBL/GenBank/DDBJ databases">
        <authorList>
            <person name="Kallberg Y."/>
            <person name="Tangrot J."/>
            <person name="Rosling A."/>
        </authorList>
    </citation>
    <scope>NUCLEOTIDE SEQUENCE</scope>
    <source>
        <strain evidence="1">FL130A</strain>
    </source>
</reference>
<sequence>SLNFSKTTSLTLRLHYGDSEVVSEKLGVPEFMKTAVSVGEMDMSTN</sequence>
<keyword evidence="2" id="KW-1185">Reference proteome</keyword>
<feature type="non-terminal residue" evidence="1">
    <location>
        <position position="46"/>
    </location>
</feature>
<organism evidence="1 2">
    <name type="scientific">Ambispora leptoticha</name>
    <dbReference type="NCBI Taxonomy" id="144679"/>
    <lineage>
        <taxon>Eukaryota</taxon>
        <taxon>Fungi</taxon>
        <taxon>Fungi incertae sedis</taxon>
        <taxon>Mucoromycota</taxon>
        <taxon>Glomeromycotina</taxon>
        <taxon>Glomeromycetes</taxon>
        <taxon>Archaeosporales</taxon>
        <taxon>Ambisporaceae</taxon>
        <taxon>Ambispora</taxon>
    </lineage>
</organism>
<evidence type="ECO:0000313" key="1">
    <source>
        <dbReference type="EMBL" id="CAG8771307.1"/>
    </source>
</evidence>
<dbReference type="AlphaFoldDB" id="A0A9N9NY76"/>
<dbReference type="EMBL" id="CAJVPS010052601">
    <property type="protein sequence ID" value="CAG8771307.1"/>
    <property type="molecule type" value="Genomic_DNA"/>
</dbReference>
<name>A0A9N9NY76_9GLOM</name>
<comment type="caution">
    <text evidence="1">The sequence shown here is derived from an EMBL/GenBank/DDBJ whole genome shotgun (WGS) entry which is preliminary data.</text>
</comment>
<gene>
    <name evidence="1" type="ORF">ALEPTO_LOCUS14153</name>
</gene>
<dbReference type="Proteomes" id="UP000789508">
    <property type="component" value="Unassembled WGS sequence"/>
</dbReference>
<protein>
    <submittedName>
        <fullName evidence="1">12389_t:CDS:1</fullName>
    </submittedName>
</protein>
<proteinExistence type="predicted"/>
<evidence type="ECO:0000313" key="2">
    <source>
        <dbReference type="Proteomes" id="UP000789508"/>
    </source>
</evidence>